<proteinExistence type="predicted"/>
<dbReference type="Proteomes" id="UP000694005">
    <property type="component" value="Chromosome A09"/>
</dbReference>
<name>A0A8D9D6F8_BRACM</name>
<dbReference type="Gramene" id="A09p81800.2_BraZ1">
    <property type="protein sequence ID" value="A09p81800.2_BraZ1.CDS.1"/>
    <property type="gene ID" value="A09g81800.2_BraZ1"/>
</dbReference>
<accession>A0A8D9D6F8</accession>
<organism evidence="1 2">
    <name type="scientific">Brassica campestris</name>
    <name type="common">Field mustard</name>
    <dbReference type="NCBI Taxonomy" id="3711"/>
    <lineage>
        <taxon>Eukaryota</taxon>
        <taxon>Viridiplantae</taxon>
        <taxon>Streptophyta</taxon>
        <taxon>Embryophyta</taxon>
        <taxon>Tracheophyta</taxon>
        <taxon>Spermatophyta</taxon>
        <taxon>Magnoliopsida</taxon>
        <taxon>eudicotyledons</taxon>
        <taxon>Gunneridae</taxon>
        <taxon>Pentapetalae</taxon>
        <taxon>rosids</taxon>
        <taxon>malvids</taxon>
        <taxon>Brassicales</taxon>
        <taxon>Brassicaceae</taxon>
        <taxon>Brassiceae</taxon>
        <taxon>Brassica</taxon>
    </lineage>
</organism>
<dbReference type="EMBL" id="LS974625">
    <property type="protein sequence ID" value="CAG7867713.1"/>
    <property type="molecule type" value="Genomic_DNA"/>
</dbReference>
<sequence length="37" mass="4382">MRVKLFQLRGMLSGPRILYTHIHIYVDTSDQSYIICI</sequence>
<evidence type="ECO:0000313" key="2">
    <source>
        <dbReference type="Proteomes" id="UP000694005"/>
    </source>
</evidence>
<reference evidence="1 2" key="1">
    <citation type="submission" date="2021-07" db="EMBL/GenBank/DDBJ databases">
        <authorList>
            <consortium name="Genoscope - CEA"/>
            <person name="William W."/>
        </authorList>
    </citation>
    <scope>NUCLEOTIDE SEQUENCE [LARGE SCALE GENOMIC DNA]</scope>
</reference>
<protein>
    <submittedName>
        <fullName evidence="1">Uncharacterized protein</fullName>
    </submittedName>
</protein>
<dbReference type="AlphaFoldDB" id="A0A8D9D6F8"/>
<gene>
    <name evidence="1" type="ORF">BRAPAZ1V2_A09P81800.2</name>
</gene>
<evidence type="ECO:0000313" key="1">
    <source>
        <dbReference type="EMBL" id="CAG7867713.1"/>
    </source>
</evidence>